<reference evidence="2 3" key="1">
    <citation type="journal article" date="2024" name="Nat. Commun.">
        <title>Phylogenomics reveals the evolutionary origins of lichenization in chlorophyte algae.</title>
        <authorList>
            <person name="Puginier C."/>
            <person name="Libourel C."/>
            <person name="Otte J."/>
            <person name="Skaloud P."/>
            <person name="Haon M."/>
            <person name="Grisel S."/>
            <person name="Petersen M."/>
            <person name="Berrin J.G."/>
            <person name="Delaux P.M."/>
            <person name="Dal Grande F."/>
            <person name="Keller J."/>
        </authorList>
    </citation>
    <scope>NUCLEOTIDE SEQUENCE [LARGE SCALE GENOMIC DNA]</scope>
    <source>
        <strain evidence="2 3">SAG 216-7</strain>
    </source>
</reference>
<evidence type="ECO:0000313" key="2">
    <source>
        <dbReference type="EMBL" id="KAK9908586.1"/>
    </source>
</evidence>
<proteinExistence type="inferred from homology"/>
<keyword evidence="3" id="KW-1185">Reference proteome</keyword>
<dbReference type="EMBL" id="JALJOT010000007">
    <property type="protein sequence ID" value="KAK9908586.1"/>
    <property type="molecule type" value="Genomic_DNA"/>
</dbReference>
<dbReference type="PANTHER" id="PTHR23419:SF8">
    <property type="entry name" value="FI09726P"/>
    <property type="match status" value="1"/>
</dbReference>
<accession>A0ABR2YPR8</accession>
<comment type="caution">
    <text evidence="2">The sequence shown here is derived from an EMBL/GenBank/DDBJ whole genome shotgun (WGS) entry which is preliminary data.</text>
</comment>
<dbReference type="PANTHER" id="PTHR23419">
    <property type="entry name" value="DIVALENT CATION TOLERANCE CUTA-RELATED"/>
    <property type="match status" value="1"/>
</dbReference>
<dbReference type="Gene3D" id="3.30.70.120">
    <property type="match status" value="1"/>
</dbReference>
<protein>
    <recommendedName>
        <fullName evidence="4">Divalent ion tolerance protein</fullName>
    </recommendedName>
</protein>
<comment type="similarity">
    <text evidence="1">Belongs to the CutA family.</text>
</comment>
<dbReference type="Proteomes" id="UP001491310">
    <property type="component" value="Unassembled WGS sequence"/>
</dbReference>
<dbReference type="InterPro" id="IPR004323">
    <property type="entry name" value="Ion_tolerance_CutA"/>
</dbReference>
<organism evidence="2 3">
    <name type="scientific">Coccomyxa subellipsoidea</name>
    <dbReference type="NCBI Taxonomy" id="248742"/>
    <lineage>
        <taxon>Eukaryota</taxon>
        <taxon>Viridiplantae</taxon>
        <taxon>Chlorophyta</taxon>
        <taxon>core chlorophytes</taxon>
        <taxon>Trebouxiophyceae</taxon>
        <taxon>Trebouxiophyceae incertae sedis</taxon>
        <taxon>Coccomyxaceae</taxon>
        <taxon>Coccomyxa</taxon>
    </lineage>
</organism>
<dbReference type="Pfam" id="PF03091">
    <property type="entry name" value="CutA1"/>
    <property type="match status" value="1"/>
</dbReference>
<name>A0ABR2YPR8_9CHLO</name>
<evidence type="ECO:0000256" key="1">
    <source>
        <dbReference type="ARBA" id="ARBA00010169"/>
    </source>
</evidence>
<dbReference type="InterPro" id="IPR015867">
    <property type="entry name" value="N-reg_PII/ATP_PRibTrfase_C"/>
</dbReference>
<sequence>MAASEGTTGTVVVYVTVPSEEVAEKLATLLVNPDHRLAACVNIVPGLTSIYWWDGKVNKDAELLLMIKTQTYLVPKLTEVVKRNHPYEECEVISLPITGGSPSYIKWIHDSTNA</sequence>
<gene>
    <name evidence="2" type="ORF">WJX75_000020</name>
</gene>
<evidence type="ECO:0000313" key="3">
    <source>
        <dbReference type="Proteomes" id="UP001491310"/>
    </source>
</evidence>
<evidence type="ECO:0008006" key="4">
    <source>
        <dbReference type="Google" id="ProtNLM"/>
    </source>
</evidence>
<dbReference type="InterPro" id="IPR011322">
    <property type="entry name" value="N-reg_PII-like_a/b"/>
</dbReference>
<dbReference type="SUPFAM" id="SSF54913">
    <property type="entry name" value="GlnB-like"/>
    <property type="match status" value="1"/>
</dbReference>